<accession>A0A1J9QQI5</accession>
<dbReference type="VEuPathDB" id="FungiDB:AJ78_01503"/>
<dbReference type="GO" id="GO:0005886">
    <property type="term" value="C:plasma membrane"/>
    <property type="evidence" value="ECO:0007669"/>
    <property type="project" value="UniProtKB-SubCell"/>
</dbReference>
<keyword evidence="6" id="KW-0325">Glycoprotein</keyword>
<keyword evidence="7" id="KW-0449">Lipoprotein</keyword>
<dbReference type="PANTHER" id="PTHR34992">
    <property type="entry name" value="HYPHAL ANASTAMOSIS-7 PROTEIN"/>
    <property type="match status" value="1"/>
</dbReference>
<feature type="chain" id="PRO_5009656553" description="Copper acquisition factor BIM1-like domain-containing protein" evidence="9">
    <location>
        <begin position="21"/>
        <end position="243"/>
    </location>
</feature>
<dbReference type="GO" id="GO:0098552">
    <property type="term" value="C:side of membrane"/>
    <property type="evidence" value="ECO:0007669"/>
    <property type="project" value="UniProtKB-KW"/>
</dbReference>
<evidence type="ECO:0000259" key="10">
    <source>
        <dbReference type="Pfam" id="PF20238"/>
    </source>
</evidence>
<dbReference type="STRING" id="1447872.A0A1J9QQI5"/>
<evidence type="ECO:0000256" key="9">
    <source>
        <dbReference type="SAM" id="SignalP"/>
    </source>
</evidence>
<feature type="region of interest" description="Disordered" evidence="8">
    <location>
        <begin position="153"/>
        <end position="220"/>
    </location>
</feature>
<reference evidence="11 12" key="1">
    <citation type="submission" date="2015-07" db="EMBL/GenBank/DDBJ databases">
        <title>Emmonsia species relationships and genome sequence.</title>
        <authorList>
            <consortium name="The Broad Institute Genomics Platform"/>
            <person name="Cuomo C.A."/>
            <person name="Munoz J.F."/>
            <person name="Imamovic A."/>
            <person name="Priest M.E."/>
            <person name="Young S."/>
            <person name="Clay O.K."/>
            <person name="McEwen J.G."/>
        </authorList>
    </citation>
    <scope>NUCLEOTIDE SEQUENCE [LARGE SCALE GENOMIC DNA]</scope>
    <source>
        <strain evidence="11 12">UAMH 9510</strain>
    </source>
</reference>
<keyword evidence="3" id="KW-0336">GPI-anchor</keyword>
<protein>
    <recommendedName>
        <fullName evidence="10">Copper acquisition factor BIM1-like domain-containing protein</fullName>
    </recommendedName>
</protein>
<dbReference type="OrthoDB" id="2146436at2759"/>
<keyword evidence="5" id="KW-0472">Membrane</keyword>
<dbReference type="EMBL" id="LGRN01000034">
    <property type="protein sequence ID" value="OJD18447.1"/>
    <property type="molecule type" value="Genomic_DNA"/>
</dbReference>
<evidence type="ECO:0000256" key="7">
    <source>
        <dbReference type="ARBA" id="ARBA00023288"/>
    </source>
</evidence>
<proteinExistence type="predicted"/>
<comment type="caution">
    <text evidence="11">The sequence shown here is derived from an EMBL/GenBank/DDBJ whole genome shotgun (WGS) entry which is preliminary data.</text>
</comment>
<name>A0A1J9QQI5_9EURO</name>
<dbReference type="CDD" id="cd21176">
    <property type="entry name" value="LPMO_auxiliary-like"/>
    <property type="match status" value="1"/>
</dbReference>
<evidence type="ECO:0000256" key="5">
    <source>
        <dbReference type="ARBA" id="ARBA00023136"/>
    </source>
</evidence>
<evidence type="ECO:0000256" key="4">
    <source>
        <dbReference type="ARBA" id="ARBA00022729"/>
    </source>
</evidence>
<dbReference type="Pfam" id="PF20238">
    <property type="entry name" value="BIM1-like_dom"/>
    <property type="match status" value="1"/>
</dbReference>
<feature type="compositionally biased region" description="Gly residues" evidence="8">
    <location>
        <begin position="193"/>
        <end position="216"/>
    </location>
</feature>
<keyword evidence="12" id="KW-1185">Reference proteome</keyword>
<feature type="domain" description="Copper acquisition factor BIM1-like" evidence="10">
    <location>
        <begin position="19"/>
        <end position="168"/>
    </location>
</feature>
<sequence>MQLLQTHLLPLTCLLTLASAHFELLQPPPRGTNFDKITEYPCGGLPVSSKRTEVPLDDPELNIAMKMGHDHSAVQVLLALGSDPGRNFNITLVPTFGQMGLGDFCISDVELTEAKLGTRLTEGLEATLQVVTNGDPTGGLYSCADIVFTARASDDDDPSDDSCRNGTGVTARPFPESAAGINANQSKPNGEPQSGGSGGGGSGGNGGKSGGQGGEKPGSAAASLQTAAWGILAAVVLAVGALL</sequence>
<evidence type="ECO:0000256" key="6">
    <source>
        <dbReference type="ARBA" id="ARBA00023180"/>
    </source>
</evidence>
<evidence type="ECO:0000256" key="3">
    <source>
        <dbReference type="ARBA" id="ARBA00022622"/>
    </source>
</evidence>
<evidence type="ECO:0000313" key="12">
    <source>
        <dbReference type="Proteomes" id="UP000182235"/>
    </source>
</evidence>
<dbReference type="AlphaFoldDB" id="A0A1J9QQI5"/>
<keyword evidence="2" id="KW-1003">Cell membrane</keyword>
<keyword evidence="4 9" id="KW-0732">Signal</keyword>
<dbReference type="Proteomes" id="UP000182235">
    <property type="component" value="Unassembled WGS sequence"/>
</dbReference>
<dbReference type="PANTHER" id="PTHR34992:SF1">
    <property type="entry name" value="COPPER ACQUISITION FACTOR BIM1-LIKE DOMAIN-CONTAINING PROTEIN"/>
    <property type="match status" value="1"/>
</dbReference>
<comment type="subcellular location">
    <subcellularLocation>
        <location evidence="1">Cell membrane</location>
        <topology evidence="1">Lipid-anchor</topology>
        <topology evidence="1">GPI-anchor</topology>
    </subcellularLocation>
</comment>
<evidence type="ECO:0000256" key="8">
    <source>
        <dbReference type="SAM" id="MobiDB-lite"/>
    </source>
</evidence>
<evidence type="ECO:0000313" key="11">
    <source>
        <dbReference type="EMBL" id="OJD18447.1"/>
    </source>
</evidence>
<dbReference type="InterPro" id="IPR046530">
    <property type="entry name" value="BIM1-like_dom"/>
</dbReference>
<feature type="signal peptide" evidence="9">
    <location>
        <begin position="1"/>
        <end position="20"/>
    </location>
</feature>
<organism evidence="11 12">
    <name type="scientific">Emergomyces pasteurianus Ep9510</name>
    <dbReference type="NCBI Taxonomy" id="1447872"/>
    <lineage>
        <taxon>Eukaryota</taxon>
        <taxon>Fungi</taxon>
        <taxon>Dikarya</taxon>
        <taxon>Ascomycota</taxon>
        <taxon>Pezizomycotina</taxon>
        <taxon>Eurotiomycetes</taxon>
        <taxon>Eurotiomycetidae</taxon>
        <taxon>Onygenales</taxon>
        <taxon>Ajellomycetaceae</taxon>
        <taxon>Emergomyces</taxon>
    </lineage>
</organism>
<dbReference type="InterPro" id="IPR046936">
    <property type="entry name" value="BIM1-like"/>
</dbReference>
<evidence type="ECO:0000256" key="1">
    <source>
        <dbReference type="ARBA" id="ARBA00004609"/>
    </source>
</evidence>
<gene>
    <name evidence="11" type="ORF">AJ78_01503</name>
</gene>
<evidence type="ECO:0000256" key="2">
    <source>
        <dbReference type="ARBA" id="ARBA00022475"/>
    </source>
</evidence>